<gene>
    <name evidence="2" type="ORF">S12H4_23329</name>
</gene>
<name>X1RRU3_9ZZZZ</name>
<comment type="caution">
    <text evidence="2">The sequence shown here is derived from an EMBL/GenBank/DDBJ whole genome shotgun (WGS) entry which is preliminary data.</text>
</comment>
<protein>
    <submittedName>
        <fullName evidence="2">Uncharacterized protein</fullName>
    </submittedName>
</protein>
<reference evidence="2" key="1">
    <citation type="journal article" date="2014" name="Front. Microbiol.">
        <title>High frequency of phylogenetically diverse reductive dehalogenase-homologous genes in deep subseafloor sedimentary metagenomes.</title>
        <authorList>
            <person name="Kawai M."/>
            <person name="Futagami T."/>
            <person name="Toyoda A."/>
            <person name="Takaki Y."/>
            <person name="Nishi S."/>
            <person name="Hori S."/>
            <person name="Arai W."/>
            <person name="Tsubouchi T."/>
            <person name="Morono Y."/>
            <person name="Uchiyama I."/>
            <person name="Ito T."/>
            <person name="Fujiyama A."/>
            <person name="Inagaki F."/>
            <person name="Takami H."/>
        </authorList>
    </citation>
    <scope>NUCLEOTIDE SEQUENCE</scope>
    <source>
        <strain evidence="2">Expedition CK06-06</strain>
    </source>
</reference>
<organism evidence="2">
    <name type="scientific">marine sediment metagenome</name>
    <dbReference type="NCBI Taxonomy" id="412755"/>
    <lineage>
        <taxon>unclassified sequences</taxon>
        <taxon>metagenomes</taxon>
        <taxon>ecological metagenomes</taxon>
    </lineage>
</organism>
<dbReference type="AlphaFoldDB" id="X1RRU3"/>
<evidence type="ECO:0000256" key="1">
    <source>
        <dbReference type="SAM" id="MobiDB-lite"/>
    </source>
</evidence>
<feature type="compositionally biased region" description="Acidic residues" evidence="1">
    <location>
        <begin position="1"/>
        <end position="27"/>
    </location>
</feature>
<accession>X1RRU3</accession>
<sequence>DEADLVPDSEDPDDDEADLVPDSEEPIEDPKDVNDPDNTDE</sequence>
<dbReference type="EMBL" id="BARW01012371">
    <property type="protein sequence ID" value="GAI83437.1"/>
    <property type="molecule type" value="Genomic_DNA"/>
</dbReference>
<proteinExistence type="predicted"/>
<feature type="region of interest" description="Disordered" evidence="1">
    <location>
        <begin position="1"/>
        <end position="41"/>
    </location>
</feature>
<evidence type="ECO:0000313" key="2">
    <source>
        <dbReference type="EMBL" id="GAI83437.1"/>
    </source>
</evidence>
<feature type="non-terminal residue" evidence="2">
    <location>
        <position position="1"/>
    </location>
</feature>